<dbReference type="InterPro" id="IPR010131">
    <property type="entry name" value="MdtP/NodT-like"/>
</dbReference>
<protein>
    <recommendedName>
        <fullName evidence="5">RND transporter</fullName>
    </recommendedName>
</protein>
<dbReference type="PROSITE" id="PS51257">
    <property type="entry name" value="PROKAR_LIPOPROTEIN"/>
    <property type="match status" value="1"/>
</dbReference>
<dbReference type="GO" id="GO:0005886">
    <property type="term" value="C:plasma membrane"/>
    <property type="evidence" value="ECO:0007669"/>
    <property type="project" value="UniProtKB-SubCell"/>
</dbReference>
<dbReference type="NCBIfam" id="TIGR01845">
    <property type="entry name" value="outer_NodT"/>
    <property type="match status" value="1"/>
</dbReference>
<dbReference type="SUPFAM" id="SSF56954">
    <property type="entry name" value="Outer membrane efflux proteins (OEP)"/>
    <property type="match status" value="1"/>
</dbReference>
<feature type="chain" id="PRO_5028506326" description="RND transporter" evidence="2">
    <location>
        <begin position="23"/>
        <end position="478"/>
    </location>
</feature>
<evidence type="ECO:0000313" key="3">
    <source>
        <dbReference type="EMBL" id="GFO61022.1"/>
    </source>
</evidence>
<evidence type="ECO:0008006" key="5">
    <source>
        <dbReference type="Google" id="ProtNLM"/>
    </source>
</evidence>
<keyword evidence="2" id="KW-0472">Membrane</keyword>
<dbReference type="EMBL" id="BLXX01000011">
    <property type="protein sequence ID" value="GFO61022.1"/>
    <property type="molecule type" value="Genomic_DNA"/>
</dbReference>
<reference evidence="4" key="1">
    <citation type="submission" date="2020-06" db="EMBL/GenBank/DDBJ databases">
        <title>Draft genomic sequence of Geomonas sp. Red330.</title>
        <authorList>
            <person name="Itoh H."/>
            <person name="Zhenxing X."/>
            <person name="Ushijima N."/>
            <person name="Masuda Y."/>
            <person name="Shiratori Y."/>
            <person name="Senoo K."/>
        </authorList>
    </citation>
    <scope>NUCLEOTIDE SEQUENCE [LARGE SCALE GENOMIC DNA]</scope>
    <source>
        <strain evidence="4">Red330</strain>
    </source>
</reference>
<evidence type="ECO:0000313" key="4">
    <source>
        <dbReference type="Proteomes" id="UP000556026"/>
    </source>
</evidence>
<comment type="subcellular location">
    <subcellularLocation>
        <location evidence="2">Cell membrane</location>
        <topology evidence="2">Lipid-anchor</topology>
    </subcellularLocation>
</comment>
<dbReference type="RefSeq" id="WP_198424570.1">
    <property type="nucleotide sequence ID" value="NZ_BLXX01000011.1"/>
</dbReference>
<dbReference type="InterPro" id="IPR003423">
    <property type="entry name" value="OMP_efflux"/>
</dbReference>
<dbReference type="Proteomes" id="UP000556026">
    <property type="component" value="Unassembled WGS sequence"/>
</dbReference>
<gene>
    <name evidence="3" type="ORF">GMST_33470</name>
</gene>
<evidence type="ECO:0000256" key="2">
    <source>
        <dbReference type="RuleBase" id="RU362097"/>
    </source>
</evidence>
<accession>A0A6V8MM32</accession>
<proteinExistence type="inferred from homology"/>
<sequence length="478" mass="50868">MRKITWAIALLGLLSLALIAGCAGPAAHLDPGIDTPADWSRLPDAAHQGALALSPDAEVDHRWWHRFGDPTLDLLIDEALTNNKNLKIAKARVEEARAGRAGAVARLFPEINGVGTAFRGNQGFATGNQAVGIAGASVEASWQLDLFGRNRARAAEAAAIWESVEASQRAVRVGLLVEVARNYFDMRNSERQLSLTKQNLETQQKTLELVRAQMQGALASDFDVQRAGAQVSTTEALLPALEAAYDGARNRLNVLLGHPPGTRDSLLAGAEKLRPLDHGILIAAPAKVLAARPDVRAAERRFAASMSAEKAARAELFPDISLTALFGVQASTPFSATPWGIGANLVQPVLNFGAIRSRIASADARQVQAFLGYQQTVLEALADMENALSSYLHETTRNASLRNGVEQNRRAADLAVQQYRNGYTGLLDVLIAVRNRLDAEASLAASDASLRNDLVNIFAAAGGGWSDEPATAGAAGSK</sequence>
<keyword evidence="2" id="KW-0564">Palmitate</keyword>
<feature type="signal peptide" evidence="2">
    <location>
        <begin position="1"/>
        <end position="22"/>
    </location>
</feature>
<dbReference type="Gene3D" id="1.20.1600.10">
    <property type="entry name" value="Outer membrane efflux proteins (OEP)"/>
    <property type="match status" value="1"/>
</dbReference>
<comment type="similarity">
    <text evidence="1 2">Belongs to the outer membrane factor (OMF) (TC 1.B.17) family.</text>
</comment>
<dbReference type="PANTHER" id="PTHR30203:SF25">
    <property type="entry name" value="OUTER MEMBRANE PROTEIN-RELATED"/>
    <property type="match status" value="1"/>
</dbReference>
<dbReference type="AlphaFoldDB" id="A0A6V8MM32"/>
<comment type="caution">
    <text evidence="3">The sequence shown here is derived from an EMBL/GenBank/DDBJ whole genome shotgun (WGS) entry which is preliminary data.</text>
</comment>
<keyword evidence="2" id="KW-0449">Lipoprotein</keyword>
<dbReference type="PANTHER" id="PTHR30203">
    <property type="entry name" value="OUTER MEMBRANE CATION EFFLUX PROTEIN"/>
    <property type="match status" value="1"/>
</dbReference>
<dbReference type="GO" id="GO:0015562">
    <property type="term" value="F:efflux transmembrane transporter activity"/>
    <property type="evidence" value="ECO:0007669"/>
    <property type="project" value="InterPro"/>
</dbReference>
<organism evidence="3 4">
    <name type="scientific">Geomonas silvestris</name>
    <dbReference type="NCBI Taxonomy" id="2740184"/>
    <lineage>
        <taxon>Bacteria</taxon>
        <taxon>Pseudomonadati</taxon>
        <taxon>Thermodesulfobacteriota</taxon>
        <taxon>Desulfuromonadia</taxon>
        <taxon>Geobacterales</taxon>
        <taxon>Geobacteraceae</taxon>
        <taxon>Geomonas</taxon>
    </lineage>
</organism>
<keyword evidence="2" id="KW-0812">Transmembrane</keyword>
<name>A0A6V8MM32_9BACT</name>
<keyword evidence="4" id="KW-1185">Reference proteome</keyword>
<dbReference type="Pfam" id="PF02321">
    <property type="entry name" value="OEP"/>
    <property type="match status" value="2"/>
</dbReference>
<keyword evidence="2" id="KW-1134">Transmembrane beta strand</keyword>
<evidence type="ECO:0000256" key="1">
    <source>
        <dbReference type="ARBA" id="ARBA00007613"/>
    </source>
</evidence>
<keyword evidence="2" id="KW-0732">Signal</keyword>
<dbReference type="Gene3D" id="2.20.200.10">
    <property type="entry name" value="Outer membrane efflux proteins (OEP)"/>
    <property type="match status" value="1"/>
</dbReference>